<dbReference type="EMBL" id="CAJVQA010019142">
    <property type="protein sequence ID" value="CAG8757683.1"/>
    <property type="molecule type" value="Genomic_DNA"/>
</dbReference>
<evidence type="ECO:0000313" key="1">
    <source>
        <dbReference type="EMBL" id="CAG8757683.1"/>
    </source>
</evidence>
<proteinExistence type="predicted"/>
<dbReference type="InterPro" id="IPR043504">
    <property type="entry name" value="Peptidase_S1_PA_chymotrypsin"/>
</dbReference>
<comment type="caution">
    <text evidence="1">The sequence shown here is derived from an EMBL/GenBank/DDBJ whole genome shotgun (WGS) entry which is preliminary data.</text>
</comment>
<sequence>MMIYAQREPLAELWNTSNDQIPVLLAIEANLTMVDEILKPLLEVHSTSFGGTYINVIMNRIIINTVDYTKVDIIKSGMESCKHLFIFKNVTNSLTTLRNSFDQISKRAKSLRPLSIACFIDVELNNIVLYLWRVNNQQNREFLEAIEPYNVTKRFFDQPSGSPPDTDTDVDDLTIRDITTPILGGDGIINRDENKQCSVGYWAKSKDLKTNYVYIQPSNWVYDEKQFSTVRRTENFKLVTAIRNVDSENDELIIYDDKAVSSYGAHICKSGYTTHVTCGFIKGFNGIYTNLKNQFKSQIIFSTAKVSRGDSGGSVFSYKQNLRHVSLNGITIMGVEVLGSLNDYIHGYLPIKTISKEFQLIPVLAGDSDSTSTN</sequence>
<dbReference type="OrthoDB" id="2345133at2759"/>
<accession>A0A9N9J193</accession>
<reference evidence="1" key="1">
    <citation type="submission" date="2021-06" db="EMBL/GenBank/DDBJ databases">
        <authorList>
            <person name="Kallberg Y."/>
            <person name="Tangrot J."/>
            <person name="Rosling A."/>
        </authorList>
    </citation>
    <scope>NUCLEOTIDE SEQUENCE</scope>
    <source>
        <strain evidence="1">FL966</strain>
    </source>
</reference>
<dbReference type="SUPFAM" id="SSF50494">
    <property type="entry name" value="Trypsin-like serine proteases"/>
    <property type="match status" value="1"/>
</dbReference>
<gene>
    <name evidence="1" type="ORF">CPELLU_LOCUS15100</name>
</gene>
<name>A0A9N9J193_9GLOM</name>
<protein>
    <submittedName>
        <fullName evidence="1">432_t:CDS:1</fullName>
    </submittedName>
</protein>
<evidence type="ECO:0000313" key="2">
    <source>
        <dbReference type="Proteomes" id="UP000789759"/>
    </source>
</evidence>
<keyword evidence="2" id="KW-1185">Reference proteome</keyword>
<dbReference type="Proteomes" id="UP000789759">
    <property type="component" value="Unassembled WGS sequence"/>
</dbReference>
<organism evidence="1 2">
    <name type="scientific">Cetraspora pellucida</name>
    <dbReference type="NCBI Taxonomy" id="1433469"/>
    <lineage>
        <taxon>Eukaryota</taxon>
        <taxon>Fungi</taxon>
        <taxon>Fungi incertae sedis</taxon>
        <taxon>Mucoromycota</taxon>
        <taxon>Glomeromycotina</taxon>
        <taxon>Glomeromycetes</taxon>
        <taxon>Diversisporales</taxon>
        <taxon>Gigasporaceae</taxon>
        <taxon>Cetraspora</taxon>
    </lineage>
</organism>
<dbReference type="Gene3D" id="2.40.10.10">
    <property type="entry name" value="Trypsin-like serine proteases"/>
    <property type="match status" value="1"/>
</dbReference>
<dbReference type="InterPro" id="IPR009003">
    <property type="entry name" value="Peptidase_S1_PA"/>
</dbReference>
<dbReference type="AlphaFoldDB" id="A0A9N9J193"/>